<dbReference type="GeneID" id="83881904"/>
<keyword evidence="2" id="KW-0349">Heme</keyword>
<sequence>MTRASEYNIDPHAFWVDPYPDLRSMRKQAPIVYVPQLNAFLMTRRDDIFENEKKVDIFSSDQPDGLMTQLMGQNLMRKDGEPHMIERKAIFPAVSPRTVKAVWKNAFETFTNDILADIRPQGQADMVKDIAMRISGEALQIITGLTNMTWQELDAVSQGMIDGCANYSGDPEVTTRCNASTAQIDRCIDEMVPVLREKPDFSLLSVQLQAGLSPDQYRANVKLAISGGQNEPRDVIAGLTWALLTHPVQMEKVRRGDVSWMQAFDEYARWMSPVGMSPRRVAKPFTVHGIDLLPEDRVFLMFGSGNRDETVFANPDQFDVSQDAGPSIAFGAGPHFCAGAWASRCLIADVAMPMIFERLHGLRLNGTPRIGGWAFRGPLDMPVAWETGLA</sequence>
<dbReference type="InterPro" id="IPR002397">
    <property type="entry name" value="Cyt_P450_B"/>
</dbReference>
<dbReference type="RefSeq" id="WP_058312068.1">
    <property type="nucleotide sequence ID" value="NZ_CYTW01000003.1"/>
</dbReference>
<keyword evidence="2 3" id="KW-0560">Oxidoreductase</keyword>
<evidence type="ECO:0000256" key="2">
    <source>
        <dbReference type="RuleBase" id="RU000461"/>
    </source>
</evidence>
<dbReference type="InterPro" id="IPR036396">
    <property type="entry name" value="Cyt_P450_sf"/>
</dbReference>
<dbReference type="PRINTS" id="PR00359">
    <property type="entry name" value="BP450"/>
</dbReference>
<evidence type="ECO:0000256" key="1">
    <source>
        <dbReference type="ARBA" id="ARBA00010617"/>
    </source>
</evidence>
<dbReference type="AlphaFoldDB" id="A0A0P1IL51"/>
<dbReference type="InterPro" id="IPR001128">
    <property type="entry name" value="Cyt_P450"/>
</dbReference>
<name>A0A0P1IL51_9RHOB</name>
<dbReference type="SUPFAM" id="SSF48264">
    <property type="entry name" value="Cytochrome P450"/>
    <property type="match status" value="1"/>
</dbReference>
<organism evidence="3 4">
    <name type="scientific">Shimia thalassica</name>
    <dbReference type="NCBI Taxonomy" id="1715693"/>
    <lineage>
        <taxon>Bacteria</taxon>
        <taxon>Pseudomonadati</taxon>
        <taxon>Pseudomonadota</taxon>
        <taxon>Alphaproteobacteria</taxon>
        <taxon>Rhodobacterales</taxon>
        <taxon>Roseobacteraceae</taxon>
    </lineage>
</organism>
<dbReference type="Gene3D" id="1.10.630.10">
    <property type="entry name" value="Cytochrome P450"/>
    <property type="match status" value="1"/>
</dbReference>
<keyword evidence="4" id="KW-1185">Reference proteome</keyword>
<dbReference type="GO" id="GO:0016705">
    <property type="term" value="F:oxidoreductase activity, acting on paired donors, with incorporation or reduction of molecular oxygen"/>
    <property type="evidence" value="ECO:0007669"/>
    <property type="project" value="InterPro"/>
</dbReference>
<dbReference type="GO" id="GO:0005506">
    <property type="term" value="F:iron ion binding"/>
    <property type="evidence" value="ECO:0007669"/>
    <property type="project" value="InterPro"/>
</dbReference>
<dbReference type="PROSITE" id="PS00086">
    <property type="entry name" value="CYTOCHROME_P450"/>
    <property type="match status" value="1"/>
</dbReference>
<keyword evidence="2" id="KW-0479">Metal-binding</keyword>
<protein>
    <submittedName>
        <fullName evidence="3">Cytochrome P450-pinF2, plant-inducible</fullName>
        <ecNumber evidence="3">1.14.-.-</ecNumber>
    </submittedName>
</protein>
<dbReference type="STRING" id="1715693.PH7735_02902"/>
<keyword evidence="2" id="KW-0503">Monooxygenase</keyword>
<dbReference type="InterPro" id="IPR017972">
    <property type="entry name" value="Cyt_P450_CS"/>
</dbReference>
<dbReference type="EC" id="1.14.-.-" evidence="3"/>
<proteinExistence type="inferred from homology"/>
<gene>
    <name evidence="3" type="ORF">PH7735_02902</name>
</gene>
<dbReference type="Pfam" id="PF00067">
    <property type="entry name" value="p450"/>
    <property type="match status" value="1"/>
</dbReference>
<dbReference type="PANTHER" id="PTHR46696:SF1">
    <property type="entry name" value="CYTOCHROME P450 YJIB-RELATED"/>
    <property type="match status" value="1"/>
</dbReference>
<keyword evidence="2" id="KW-0408">Iron</keyword>
<accession>A0A0P1IL51</accession>
<reference evidence="4" key="1">
    <citation type="submission" date="2015-09" db="EMBL/GenBank/DDBJ databases">
        <authorList>
            <person name="Rodrigo-Torres Lidia"/>
            <person name="Arahal R.David."/>
        </authorList>
    </citation>
    <scope>NUCLEOTIDE SEQUENCE [LARGE SCALE GENOMIC DNA]</scope>
    <source>
        <strain evidence="4">CECT 7735</strain>
    </source>
</reference>
<evidence type="ECO:0000313" key="3">
    <source>
        <dbReference type="EMBL" id="CUK05435.1"/>
    </source>
</evidence>
<dbReference type="GO" id="GO:0004497">
    <property type="term" value="F:monooxygenase activity"/>
    <property type="evidence" value="ECO:0007669"/>
    <property type="project" value="UniProtKB-KW"/>
</dbReference>
<dbReference type="GO" id="GO:0020037">
    <property type="term" value="F:heme binding"/>
    <property type="evidence" value="ECO:0007669"/>
    <property type="project" value="InterPro"/>
</dbReference>
<dbReference type="PANTHER" id="PTHR46696">
    <property type="entry name" value="P450, PUTATIVE (EUROFUNG)-RELATED"/>
    <property type="match status" value="1"/>
</dbReference>
<comment type="similarity">
    <text evidence="1 2">Belongs to the cytochrome P450 family.</text>
</comment>
<evidence type="ECO:0000313" key="4">
    <source>
        <dbReference type="Proteomes" id="UP000051870"/>
    </source>
</evidence>
<dbReference type="EMBL" id="CYTW01000003">
    <property type="protein sequence ID" value="CUK05435.1"/>
    <property type="molecule type" value="Genomic_DNA"/>
</dbReference>
<dbReference type="Proteomes" id="UP000051870">
    <property type="component" value="Unassembled WGS sequence"/>
</dbReference>